<feature type="domain" description="Putative exodeoxyribonuclease 8 PDDEXK-like" evidence="1">
    <location>
        <begin position="64"/>
        <end position="343"/>
    </location>
</feature>
<dbReference type="Gene3D" id="3.90.320.10">
    <property type="match status" value="1"/>
</dbReference>
<name>A0A5M9NWQ1_9VIBR</name>
<dbReference type="OrthoDB" id="256590at2"/>
<comment type="caution">
    <text evidence="2">The sequence shown here is derived from an EMBL/GenBank/DDBJ whole genome shotgun (WGS) entry which is preliminary data.</text>
</comment>
<evidence type="ECO:0000259" key="1">
    <source>
        <dbReference type="Pfam" id="PF12684"/>
    </source>
</evidence>
<dbReference type="EMBL" id="VXJS01000007">
    <property type="protein sequence ID" value="KAA8675606.1"/>
    <property type="molecule type" value="Genomic_DNA"/>
</dbReference>
<dbReference type="AlphaFoldDB" id="A0A5M9NWQ1"/>
<dbReference type="Proteomes" id="UP000322521">
    <property type="component" value="Unassembled WGS sequence"/>
</dbReference>
<evidence type="ECO:0000313" key="2">
    <source>
        <dbReference type="EMBL" id="KAA8675606.1"/>
    </source>
</evidence>
<dbReference type="RefSeq" id="WP_086714990.1">
    <property type="nucleotide sequence ID" value="NZ_AP025494.1"/>
</dbReference>
<sequence>MITEMISSLRDSVTPFKFDGSTCDVLKAYNKDGSPSWLDEKDELIEGIYIGMENEVYHALPAYSSSQLKLLVKKSPAHFYRKYISDIDRGRTVSKSLQRTFDAGTYGHELILEPHGFYDRYYRDIVPADYPNALRTVAEMQALVEKLNIPNVPKSANKERLMKELLAVEPTLQFWDTVLEEHNNKTIHKGKKAIDAIVWDDAHRVHETCRDNVDADALIQDGLPEISFIARCPETGLWLKCRFDWLRFDCIAVDVKTTASTDPDAFAKQAGNLGYHIQEAFYTYVASLLEVNLGAFLFACIEYVDADLCEVYDLQRKEESMIKFKDGLHSLATCLSTGVWTKRVNLSGITSITIPKYCR</sequence>
<dbReference type="InterPro" id="IPR024432">
    <property type="entry name" value="Put_RecE_PDDEXK-like_dom"/>
</dbReference>
<dbReference type="InterPro" id="IPR011604">
    <property type="entry name" value="PDDEXK-like_dom_sf"/>
</dbReference>
<reference evidence="2 3" key="1">
    <citation type="submission" date="2019-09" db="EMBL/GenBank/DDBJ databases">
        <title>Draft genome sequence of various Type strains from the CCUG.</title>
        <authorList>
            <person name="Pineiro-Iglesias B."/>
            <person name="Tunovic T."/>
            <person name="Unosson C."/>
            <person name="Inganas E."/>
            <person name="Ohlen M."/>
            <person name="Cardew S."/>
            <person name="Jensie-Markopoulos S."/>
            <person name="Salva-Serra F."/>
            <person name="Jaen-Luchoro D."/>
            <person name="Karlsson R."/>
            <person name="Svensson-Stadler L."/>
            <person name="Chun J."/>
            <person name="Moore E."/>
        </authorList>
    </citation>
    <scope>NUCLEOTIDE SEQUENCE [LARGE SCALE GENOMIC DNA]</scope>
    <source>
        <strain evidence="2 3">CCUG 56969T</strain>
    </source>
</reference>
<accession>A0A5M9NWQ1</accession>
<keyword evidence="3" id="KW-1185">Reference proteome</keyword>
<proteinExistence type="predicted"/>
<dbReference type="Pfam" id="PF12684">
    <property type="entry name" value="DUF3799"/>
    <property type="match status" value="1"/>
</dbReference>
<organism evidence="2 3">
    <name type="scientific">Vibrio gigantis</name>
    <dbReference type="NCBI Taxonomy" id="296199"/>
    <lineage>
        <taxon>Bacteria</taxon>
        <taxon>Pseudomonadati</taxon>
        <taxon>Pseudomonadota</taxon>
        <taxon>Gammaproteobacteria</taxon>
        <taxon>Vibrionales</taxon>
        <taxon>Vibrionaceae</taxon>
        <taxon>Vibrio</taxon>
    </lineage>
</organism>
<evidence type="ECO:0000313" key="3">
    <source>
        <dbReference type="Proteomes" id="UP000322521"/>
    </source>
</evidence>
<protein>
    <recommendedName>
        <fullName evidence="1">Putative exodeoxyribonuclease 8 PDDEXK-like domain-containing protein</fullName>
    </recommendedName>
</protein>
<gene>
    <name evidence="2" type="ORF">F4W18_13345</name>
</gene>